<dbReference type="Proteomes" id="UP000472265">
    <property type="component" value="Chromosome 23"/>
</dbReference>
<dbReference type="GO" id="GO:0006955">
    <property type="term" value="P:immune response"/>
    <property type="evidence" value="ECO:0007669"/>
    <property type="project" value="TreeGrafter"/>
</dbReference>
<name>A0A671V143_SPAAU</name>
<dbReference type="AlphaFoldDB" id="A0A671V143"/>
<evidence type="ECO:0000313" key="1">
    <source>
        <dbReference type="Ensembl" id="ENSSAUP00010018550.1"/>
    </source>
</evidence>
<dbReference type="InterPro" id="IPR027417">
    <property type="entry name" value="P-loop_NTPase"/>
</dbReference>
<dbReference type="RefSeq" id="XP_030262609.1">
    <property type="nucleotide sequence ID" value="XM_030406749.1"/>
</dbReference>
<dbReference type="PANTHER" id="PTHR14241">
    <property type="entry name" value="INTERFERON-INDUCED PROTEIN 44"/>
    <property type="match status" value="1"/>
</dbReference>
<dbReference type="SUPFAM" id="SSF52540">
    <property type="entry name" value="P-loop containing nucleoside triphosphate hydrolases"/>
    <property type="match status" value="1"/>
</dbReference>
<proteinExistence type="predicted"/>
<dbReference type="OMA" id="DERTCPP"/>
<accession>A0A671V143</accession>
<dbReference type="CDD" id="cd00882">
    <property type="entry name" value="Ras_like_GTPase"/>
    <property type="match status" value="1"/>
</dbReference>
<dbReference type="FunCoup" id="A0A671V143">
    <property type="interactions" value="1"/>
</dbReference>
<dbReference type="PANTHER" id="PTHR14241:SF1">
    <property type="entry name" value="INTERFERON-INDUCED PROTEIN 44-RELATED"/>
    <property type="match status" value="1"/>
</dbReference>
<reference evidence="1" key="3">
    <citation type="submission" date="2025-09" db="UniProtKB">
        <authorList>
            <consortium name="Ensembl"/>
        </authorList>
    </citation>
    <scope>IDENTIFICATION</scope>
</reference>
<protein>
    <submittedName>
        <fullName evidence="1">Interferon-induced protein 44-like</fullName>
    </submittedName>
</protein>
<gene>
    <name evidence="1" type="primary">LOC115575011</name>
</gene>
<keyword evidence="2" id="KW-1185">Reference proteome</keyword>
<dbReference type="GeneID" id="115575011"/>
<dbReference type="Gene3D" id="3.40.50.300">
    <property type="entry name" value="P-loop containing nucleotide triphosphate hydrolases"/>
    <property type="match status" value="1"/>
</dbReference>
<organism evidence="1 2">
    <name type="scientific">Sparus aurata</name>
    <name type="common">Gilthead sea bream</name>
    <dbReference type="NCBI Taxonomy" id="8175"/>
    <lineage>
        <taxon>Eukaryota</taxon>
        <taxon>Metazoa</taxon>
        <taxon>Chordata</taxon>
        <taxon>Craniata</taxon>
        <taxon>Vertebrata</taxon>
        <taxon>Euteleostomi</taxon>
        <taxon>Actinopterygii</taxon>
        <taxon>Neopterygii</taxon>
        <taxon>Teleostei</taxon>
        <taxon>Neoteleostei</taxon>
        <taxon>Acanthomorphata</taxon>
        <taxon>Eupercaria</taxon>
        <taxon>Spariformes</taxon>
        <taxon>Sparidae</taxon>
        <taxon>Sparus</taxon>
    </lineage>
</organism>
<dbReference type="OrthoDB" id="25620at2759"/>
<dbReference type="GeneTree" id="ENSGT00940000160560"/>
<dbReference type="InParanoid" id="A0A671V143"/>
<dbReference type="Ensembl" id="ENSSAUT00010019593.1">
    <property type="protein sequence ID" value="ENSSAUP00010018550.1"/>
    <property type="gene ID" value="ENSSAUG00010008372.1"/>
</dbReference>
<reference evidence="1" key="2">
    <citation type="submission" date="2025-08" db="UniProtKB">
        <authorList>
            <consortium name="Ensembl"/>
        </authorList>
    </citation>
    <scope>IDENTIFICATION</scope>
</reference>
<reference evidence="1" key="1">
    <citation type="submission" date="2021-04" db="EMBL/GenBank/DDBJ databases">
        <authorList>
            <consortium name="Wellcome Sanger Institute Data Sharing"/>
        </authorList>
    </citation>
    <scope>NUCLEOTIDE SEQUENCE [LARGE SCALE GENOMIC DNA]</scope>
</reference>
<evidence type="ECO:0000313" key="2">
    <source>
        <dbReference type="Proteomes" id="UP000472265"/>
    </source>
</evidence>
<sequence length="282" mass="31597">MGGAYFSQPWRTVPNTNQENLDFMETYKPHNYEATHLRILLHGPVGAGKSSFINSVDSVLKGRITSQAPTDATSGGSFTIRYKTYKIRQDNGGMYSFVLNDLMGLEERANTGVHMEDLKLALSGHVREGYQFNPKLKMQKGDQFYNPSPTLNDRVHVLVSVNPAASISLLSQEVAKKMRDVRLAASEMGIPQMAILTKVDEACPQVQKDINNVYKSKYLKEQVDKYSEILGLPLNCIFLMKNYETDISTNEGINALILCALRQMISFGEDYLNNLLIADDMP</sequence>